<gene>
    <name evidence="10" type="ORF">PUN28_009167</name>
</gene>
<dbReference type="PROSITE" id="PS00769">
    <property type="entry name" value="TRANSTHYRETIN_2"/>
    <property type="match status" value="1"/>
</dbReference>
<dbReference type="InterPro" id="IPR036817">
    <property type="entry name" value="Transthyretin/HIU_hydrolase_sf"/>
</dbReference>
<dbReference type="Pfam" id="PF00576">
    <property type="entry name" value="Transthyretin"/>
    <property type="match status" value="1"/>
</dbReference>
<comment type="function">
    <text evidence="2">Catalyzes the hydrolysis of 5-hydroxyisourate (HIU) to 2-oxo-4-hydroxy-4-carboxy-5-ureidoimidazoline (OHCU).</text>
</comment>
<dbReference type="InterPro" id="IPR014306">
    <property type="entry name" value="Hydroxyisourate_hydrolase"/>
</dbReference>
<name>A0AAW2FWC7_9HYME</name>
<keyword evidence="6" id="KW-0659">Purine metabolism</keyword>
<dbReference type="SUPFAM" id="SSF49472">
    <property type="entry name" value="Transthyretin (synonym: prealbumin)"/>
    <property type="match status" value="1"/>
</dbReference>
<comment type="caution">
    <text evidence="10">The sequence shown here is derived from an EMBL/GenBank/DDBJ whole genome shotgun (WGS) entry which is preliminary data.</text>
</comment>
<evidence type="ECO:0000313" key="10">
    <source>
        <dbReference type="EMBL" id="KAL0118336.1"/>
    </source>
</evidence>
<evidence type="ECO:0000256" key="4">
    <source>
        <dbReference type="ARBA" id="ARBA00011881"/>
    </source>
</evidence>
<dbReference type="EC" id="3.5.2.17" evidence="5"/>
<dbReference type="AlphaFoldDB" id="A0AAW2FWC7"/>
<dbReference type="PRINTS" id="PR00189">
    <property type="entry name" value="TRNSTHYRETIN"/>
</dbReference>
<reference evidence="10 11" key="1">
    <citation type="submission" date="2023-03" db="EMBL/GenBank/DDBJ databases">
        <title>High recombination rates correlate with genetic variation in Cardiocondyla obscurior ants.</title>
        <authorList>
            <person name="Errbii M."/>
        </authorList>
    </citation>
    <scope>NUCLEOTIDE SEQUENCE [LARGE SCALE GENOMIC DNA]</scope>
    <source>
        <strain evidence="10">Alpha-2009</strain>
        <tissue evidence="10">Whole body</tissue>
    </source>
</reference>
<dbReference type="PANTHER" id="PTHR10395:SF7">
    <property type="entry name" value="5-HYDROXYISOURATE HYDROLASE"/>
    <property type="match status" value="1"/>
</dbReference>
<feature type="domain" description="Transthyretin/hydroxyisourate hydrolase" evidence="9">
    <location>
        <begin position="267"/>
        <end position="379"/>
    </location>
</feature>
<comment type="catalytic activity">
    <reaction evidence="1">
        <text>5-hydroxyisourate + H2O = 5-hydroxy-2-oxo-4-ureido-2,5-dihydro-1H-imidazole-5-carboxylate + H(+)</text>
        <dbReference type="Rhea" id="RHEA:23736"/>
        <dbReference type="ChEBI" id="CHEBI:15377"/>
        <dbReference type="ChEBI" id="CHEBI:15378"/>
        <dbReference type="ChEBI" id="CHEBI:18072"/>
        <dbReference type="ChEBI" id="CHEBI:58639"/>
        <dbReference type="EC" id="3.5.2.17"/>
    </reaction>
</comment>
<dbReference type="GO" id="GO:0033971">
    <property type="term" value="F:hydroxyisourate hydrolase activity"/>
    <property type="evidence" value="ECO:0007669"/>
    <property type="project" value="UniProtKB-EC"/>
</dbReference>
<organism evidence="10 11">
    <name type="scientific">Cardiocondyla obscurior</name>
    <dbReference type="NCBI Taxonomy" id="286306"/>
    <lineage>
        <taxon>Eukaryota</taxon>
        <taxon>Metazoa</taxon>
        <taxon>Ecdysozoa</taxon>
        <taxon>Arthropoda</taxon>
        <taxon>Hexapoda</taxon>
        <taxon>Insecta</taxon>
        <taxon>Pterygota</taxon>
        <taxon>Neoptera</taxon>
        <taxon>Endopterygota</taxon>
        <taxon>Hymenoptera</taxon>
        <taxon>Apocrita</taxon>
        <taxon>Aculeata</taxon>
        <taxon>Formicoidea</taxon>
        <taxon>Formicidae</taxon>
        <taxon>Myrmicinae</taxon>
        <taxon>Cardiocondyla</taxon>
    </lineage>
</organism>
<evidence type="ECO:0000256" key="2">
    <source>
        <dbReference type="ARBA" id="ARBA00002704"/>
    </source>
</evidence>
<dbReference type="InterPro" id="IPR023419">
    <property type="entry name" value="Transthyretin_CS"/>
</dbReference>
<sequence>MEEDEEKDIDTTQSEDSPTVIKKIKLSHEKCRDPLAEAMAHVHSEYLEEEEVGDQENIQMEMVVESTNDNLSVLSESPDEKMSKTHENEKTVIKATKNGKVLQEDSKDNLVVTSSIPILNTTYQTNISASTASSQNMINLVSNSNAINFVPNVASMKTQKTITLMCGNKTFTLTGGAFQPGTQYVLTKLKGKPTTLMVADQKKSNEPQKIKLESTLTRTNSNSSINQSLTSPSTSEQSSVIDQQSNIKSSKKTGVLGKQPVVKQTASKKLRISTYVVDTVKGAPINGLQVSLYKLMDGKWTFLNETNTNSEGHCNDLVEKVKGTIGRYKIHFDVDKYFTLKKIDTMFPFIEIVFDVKNSNTHYHIPLLLSPFGYTTYRGT</sequence>
<dbReference type="InterPro" id="IPR023416">
    <property type="entry name" value="Transthyretin/HIU_hydrolase_d"/>
</dbReference>
<accession>A0AAW2FWC7</accession>
<feature type="compositionally biased region" description="Polar residues" evidence="8">
    <location>
        <begin position="214"/>
        <end position="226"/>
    </location>
</feature>
<evidence type="ECO:0000256" key="6">
    <source>
        <dbReference type="ARBA" id="ARBA00022631"/>
    </source>
</evidence>
<dbReference type="PANTHER" id="PTHR10395">
    <property type="entry name" value="URICASE AND TRANSTHYRETIN-RELATED"/>
    <property type="match status" value="1"/>
</dbReference>
<evidence type="ECO:0000256" key="1">
    <source>
        <dbReference type="ARBA" id="ARBA00001043"/>
    </source>
</evidence>
<protein>
    <recommendedName>
        <fullName evidence="5">hydroxyisourate hydrolase</fullName>
        <ecNumber evidence="5">3.5.2.17</ecNumber>
    </recommendedName>
</protein>
<keyword evidence="7" id="KW-0378">Hydrolase</keyword>
<evidence type="ECO:0000256" key="5">
    <source>
        <dbReference type="ARBA" id="ARBA00012609"/>
    </source>
</evidence>
<evidence type="ECO:0000256" key="3">
    <source>
        <dbReference type="ARBA" id="ARBA00009850"/>
    </source>
</evidence>
<comment type="subunit">
    <text evidence="4">Homotetramer.</text>
</comment>
<keyword evidence="11" id="KW-1185">Reference proteome</keyword>
<feature type="compositionally biased region" description="Low complexity" evidence="8">
    <location>
        <begin position="227"/>
        <end position="239"/>
    </location>
</feature>
<dbReference type="GO" id="GO:0006144">
    <property type="term" value="P:purine nucleobase metabolic process"/>
    <property type="evidence" value="ECO:0007669"/>
    <property type="project" value="UniProtKB-KW"/>
</dbReference>
<dbReference type="NCBIfam" id="TIGR02962">
    <property type="entry name" value="hdxy_isourate"/>
    <property type="match status" value="1"/>
</dbReference>
<dbReference type="CDD" id="cd05822">
    <property type="entry name" value="TLP_HIUase"/>
    <property type="match status" value="1"/>
</dbReference>
<feature type="compositionally biased region" description="Basic and acidic residues" evidence="8">
    <location>
        <begin position="200"/>
        <end position="212"/>
    </location>
</feature>
<evidence type="ECO:0000256" key="8">
    <source>
        <dbReference type="SAM" id="MobiDB-lite"/>
    </source>
</evidence>
<feature type="region of interest" description="Disordered" evidence="8">
    <location>
        <begin position="199"/>
        <end position="246"/>
    </location>
</feature>
<comment type="similarity">
    <text evidence="3">Belongs to the transthyretin family. 5-hydroxyisourate hydrolase subfamily.</text>
</comment>
<dbReference type="EMBL" id="JADYXP020000008">
    <property type="protein sequence ID" value="KAL0118336.1"/>
    <property type="molecule type" value="Genomic_DNA"/>
</dbReference>
<dbReference type="InterPro" id="IPR000895">
    <property type="entry name" value="Transthyretin/HIU_hydrolase"/>
</dbReference>
<proteinExistence type="inferred from homology"/>
<dbReference type="Gene3D" id="2.60.40.180">
    <property type="entry name" value="Transthyretin/hydroxyisourate hydrolase domain"/>
    <property type="match status" value="1"/>
</dbReference>
<dbReference type="Proteomes" id="UP001430953">
    <property type="component" value="Unassembled WGS sequence"/>
</dbReference>
<evidence type="ECO:0000259" key="9">
    <source>
        <dbReference type="SMART" id="SM00095"/>
    </source>
</evidence>
<evidence type="ECO:0000313" key="11">
    <source>
        <dbReference type="Proteomes" id="UP001430953"/>
    </source>
</evidence>
<evidence type="ECO:0000256" key="7">
    <source>
        <dbReference type="ARBA" id="ARBA00022801"/>
    </source>
</evidence>
<dbReference type="SMART" id="SM00095">
    <property type="entry name" value="TR_THY"/>
    <property type="match status" value="1"/>
</dbReference>